<reference evidence="11 12" key="1">
    <citation type="submission" date="2006-03" db="EMBL/GenBank/DDBJ databases">
        <authorList>
            <person name="Giovannoni S.J."/>
            <person name="Cho J.-C."/>
            <person name="Ferriera S."/>
            <person name="Johnson J."/>
            <person name="Kravitz S."/>
            <person name="Halpern A."/>
            <person name="Remington K."/>
            <person name="Beeson K."/>
            <person name="Tran B."/>
            <person name="Rogers Y.-H."/>
            <person name="Friedman R."/>
            <person name="Venter J.C."/>
        </authorList>
    </citation>
    <scope>NUCLEOTIDE SEQUENCE [LARGE SCALE GENOMIC DNA]</scope>
    <source>
        <strain evidence="11 12">HTCC2207</strain>
    </source>
</reference>
<gene>
    <name evidence="8" type="primary">mltF</name>
    <name evidence="11" type="ORF">GB2207_11613</name>
</gene>
<dbReference type="Pfam" id="PF01464">
    <property type="entry name" value="SLT"/>
    <property type="match status" value="1"/>
</dbReference>
<evidence type="ECO:0000256" key="5">
    <source>
        <dbReference type="ARBA" id="ARBA00023237"/>
    </source>
</evidence>
<dbReference type="SUPFAM" id="SSF53955">
    <property type="entry name" value="Lysozyme-like"/>
    <property type="match status" value="1"/>
</dbReference>
<comment type="similarity">
    <text evidence="2">Belongs to the bacterial solute-binding protein 3 family.</text>
</comment>
<dbReference type="HOGENOM" id="CLU_027494_0_1_6"/>
<dbReference type="SMART" id="SM00062">
    <property type="entry name" value="PBPb"/>
    <property type="match status" value="1"/>
</dbReference>
<dbReference type="CDD" id="cd01009">
    <property type="entry name" value="PBP2_YfhD_N"/>
    <property type="match status" value="1"/>
</dbReference>
<dbReference type="PANTHER" id="PTHR35936:SF32">
    <property type="entry name" value="MEMBRANE-BOUND LYTIC MUREIN TRANSGLYCOSYLASE F"/>
    <property type="match status" value="1"/>
</dbReference>
<keyword evidence="4 8" id="KW-0472">Membrane</keyword>
<dbReference type="PANTHER" id="PTHR35936">
    <property type="entry name" value="MEMBRANE-BOUND LYTIC MUREIN TRANSGLYCOSYLASE F"/>
    <property type="match status" value="1"/>
</dbReference>
<dbReference type="PROSITE" id="PS00922">
    <property type="entry name" value="TRANSGLYCOSYLASE"/>
    <property type="match status" value="1"/>
</dbReference>
<comment type="function">
    <text evidence="8">Murein-degrading enzyme that degrades murein glycan strands and insoluble, high-molecular weight murein sacculi, with the concomitant formation of a 1,6-anhydromuramoyl product. Lytic transglycosylases (LTs) play an integral role in the metabolism of the peptidoglycan (PG) sacculus. Their lytic action creates space within the PG sacculus to allow for its expansion as well as for the insertion of various structures such as secretion systems and flagella.</text>
</comment>
<evidence type="ECO:0000256" key="1">
    <source>
        <dbReference type="ARBA" id="ARBA00007734"/>
    </source>
</evidence>
<dbReference type="Proteomes" id="UP000005555">
    <property type="component" value="Unassembled WGS sequence"/>
</dbReference>
<dbReference type="NCBIfam" id="NF008112">
    <property type="entry name" value="PRK10859.1"/>
    <property type="match status" value="1"/>
</dbReference>
<dbReference type="CDD" id="cd13403">
    <property type="entry name" value="MLTF-like"/>
    <property type="match status" value="1"/>
</dbReference>
<comment type="similarity">
    <text evidence="8">In the C-terminal section; belongs to the transglycosylase Slt family.</text>
</comment>
<comment type="catalytic activity">
    <reaction evidence="8">
        <text>Exolytic cleavage of the (1-&gt;4)-beta-glycosidic linkage between N-acetylmuramic acid (MurNAc) and N-acetylglucosamine (GlcNAc) residues in peptidoglycan, from either the reducing or the non-reducing ends of the peptidoglycan chains, with concomitant formation of a 1,6-anhydrobond in the MurNAc residue.</text>
        <dbReference type="EC" id="4.2.2.n1"/>
    </reaction>
</comment>
<dbReference type="EMBL" id="AAPI01000003">
    <property type="protein sequence ID" value="EAS47262.1"/>
    <property type="molecule type" value="Genomic_DNA"/>
</dbReference>
<feature type="domain" description="Solute-binding protein family 3/N-terminal" evidence="10">
    <location>
        <begin position="57"/>
        <end position="280"/>
    </location>
</feature>
<evidence type="ECO:0000256" key="7">
    <source>
        <dbReference type="ARBA" id="ARBA00023316"/>
    </source>
</evidence>
<dbReference type="SUPFAM" id="SSF53850">
    <property type="entry name" value="Periplasmic binding protein-like II"/>
    <property type="match status" value="1"/>
</dbReference>
<evidence type="ECO:0000256" key="8">
    <source>
        <dbReference type="HAMAP-Rule" id="MF_02016"/>
    </source>
</evidence>
<dbReference type="GO" id="GO:0071555">
    <property type="term" value="P:cell wall organization"/>
    <property type="evidence" value="ECO:0007669"/>
    <property type="project" value="UniProtKB-KW"/>
</dbReference>
<dbReference type="HAMAP" id="MF_02016">
    <property type="entry name" value="MltF"/>
    <property type="match status" value="1"/>
</dbReference>
<feature type="active site" evidence="8">
    <location>
        <position position="327"/>
    </location>
</feature>
<keyword evidence="12" id="KW-1185">Reference proteome</keyword>
<evidence type="ECO:0000256" key="6">
    <source>
        <dbReference type="ARBA" id="ARBA00023239"/>
    </source>
</evidence>
<dbReference type="Pfam" id="PF00497">
    <property type="entry name" value="SBP_bac_3"/>
    <property type="match status" value="1"/>
</dbReference>
<evidence type="ECO:0000313" key="11">
    <source>
        <dbReference type="EMBL" id="EAS47262.1"/>
    </source>
</evidence>
<dbReference type="GO" id="GO:0009279">
    <property type="term" value="C:cell outer membrane"/>
    <property type="evidence" value="ECO:0007669"/>
    <property type="project" value="UniProtKB-SubCell"/>
</dbReference>
<evidence type="ECO:0000256" key="9">
    <source>
        <dbReference type="SAM" id="MobiDB-lite"/>
    </source>
</evidence>
<dbReference type="InterPro" id="IPR008258">
    <property type="entry name" value="Transglycosylase_SLT_dom_1"/>
</dbReference>
<feature type="region of interest" description="LT domain" evidence="8">
    <location>
        <begin position="281"/>
        <end position="495"/>
    </location>
</feature>
<proteinExistence type="inferred from homology"/>
<dbReference type="Gene3D" id="3.40.190.10">
    <property type="entry name" value="Periplasmic binding protein-like II"/>
    <property type="match status" value="2"/>
</dbReference>
<evidence type="ECO:0000259" key="10">
    <source>
        <dbReference type="SMART" id="SM00062"/>
    </source>
</evidence>
<comment type="subcellular location">
    <subcellularLocation>
        <location evidence="8">Cell outer membrane</location>
        <topology evidence="8">Peripheral membrane protein</topology>
    </subcellularLocation>
    <text evidence="8">Attached to the inner leaflet of the outer membrane.</text>
</comment>
<feature type="region of interest" description="Disordered" evidence="9">
    <location>
        <begin position="475"/>
        <end position="495"/>
    </location>
</feature>
<keyword evidence="3 8" id="KW-0732">Signal</keyword>
<dbReference type="InterPro" id="IPR023346">
    <property type="entry name" value="Lysozyme-like_dom_sf"/>
</dbReference>
<comment type="similarity">
    <text evidence="8">In the N-terminal section; belongs to the bacterial solute-binding protein 3 family.</text>
</comment>
<protein>
    <recommendedName>
        <fullName evidence="8">Membrane-bound lytic murein transglycosylase F</fullName>
        <ecNumber evidence="8">4.2.2.n1</ecNumber>
    </recommendedName>
    <alternativeName>
        <fullName evidence="8">Murein lyase F</fullName>
    </alternativeName>
</protein>
<keyword evidence="6 8" id="KW-0456">Lyase</keyword>
<dbReference type="eggNOG" id="COG4623">
    <property type="taxonomic scope" value="Bacteria"/>
</dbReference>
<dbReference type="GO" id="GO:0008933">
    <property type="term" value="F:peptidoglycan lytic transglycosylase activity"/>
    <property type="evidence" value="ECO:0007669"/>
    <property type="project" value="UniProtKB-UniRule"/>
</dbReference>
<comment type="caution">
    <text evidence="8">Lacks conserved residue(s) required for the propagation of feature annotation.</text>
</comment>
<dbReference type="GO" id="GO:0016998">
    <property type="term" value="P:cell wall macromolecule catabolic process"/>
    <property type="evidence" value="ECO:0007669"/>
    <property type="project" value="UniProtKB-UniRule"/>
</dbReference>
<dbReference type="InterPro" id="IPR000189">
    <property type="entry name" value="Transglyc_AS"/>
</dbReference>
<keyword evidence="7 8" id="KW-0961">Cell wall biogenesis/degradation</keyword>
<organism evidence="11 12">
    <name type="scientific">gamma proteobacterium HTCC2207</name>
    <dbReference type="NCBI Taxonomy" id="314287"/>
    <lineage>
        <taxon>Bacteria</taxon>
        <taxon>Pseudomonadati</taxon>
        <taxon>Pseudomonadota</taxon>
        <taxon>Gammaproteobacteria</taxon>
        <taxon>Cellvibrionales</taxon>
        <taxon>Porticoccaceae</taxon>
        <taxon>SAR92 clade</taxon>
    </lineage>
</organism>
<dbReference type="STRING" id="314287.GB2207_11613"/>
<sequence length="495" mass="56223">MESALLGLFKKLLTRLPVSARRTGTRITLTFIAALFLIYFSSSTRISDLEQVQLSGTLQMLTVDGPTTYYEDGRGKNGLEYLLAKAFAESLGVELVVRSKPNLQALLLSVGGPEGNFAGSNITITESRRKSLHFSDPYLEVTQYLVYRRGSPRPRSFADLDGELLIVKGSSHSEQVKHWARQYPEFNWREDTNVEMSELLRMVHDREIAYTVVDSLAYLVSRHIYPQVRRAIDISDSQPVGWAFPRHGDGTLLAAANRFLRDYSASGELAALKNDLLEQADNFSVAGSQRFGQLVNSRLPNYEPLFKQAAEQFGFDWHLLAAVAYQESHWNPKARSPTGVRGLMMLTLTTAREMKINNRLDPQQSLTGGAAYLSKLRSRLPKRINEPDRTLLALAAYNVGFGHMEDARILTQRNGQDPDQWEHVRQHLPKLSNKQYYPSLKYGYARGNEPVIYVDNIRYYTRYLELHELSQQLEQQNVEDQQPISEWEDSAPSSL</sequence>
<evidence type="ECO:0000256" key="2">
    <source>
        <dbReference type="ARBA" id="ARBA00010333"/>
    </source>
</evidence>
<dbReference type="GO" id="GO:0009253">
    <property type="term" value="P:peptidoglycan catabolic process"/>
    <property type="evidence" value="ECO:0007669"/>
    <property type="project" value="TreeGrafter"/>
</dbReference>
<dbReference type="EC" id="4.2.2.n1" evidence="8"/>
<accession>Q1YSE4</accession>
<dbReference type="InterPro" id="IPR023703">
    <property type="entry name" value="MltF"/>
</dbReference>
<comment type="similarity">
    <text evidence="1">Belongs to the transglycosylase Slt family.</text>
</comment>
<comment type="caution">
    <text evidence="11">The sequence shown here is derived from an EMBL/GenBank/DDBJ whole genome shotgun (WGS) entry which is preliminary data.</text>
</comment>
<dbReference type="AlphaFoldDB" id="Q1YSE4"/>
<dbReference type="Gene3D" id="1.10.530.10">
    <property type="match status" value="1"/>
</dbReference>
<evidence type="ECO:0000313" key="12">
    <source>
        <dbReference type="Proteomes" id="UP000005555"/>
    </source>
</evidence>
<evidence type="ECO:0000256" key="3">
    <source>
        <dbReference type="ARBA" id="ARBA00022729"/>
    </source>
</evidence>
<evidence type="ECO:0000256" key="4">
    <source>
        <dbReference type="ARBA" id="ARBA00023136"/>
    </source>
</evidence>
<name>Q1YSE4_9GAMM</name>
<comment type="domain">
    <text evidence="8">The N-terminal domain does not have lytic activity and probably modulates enzymatic activity. The C-terminal domain is the catalytic active domain.</text>
</comment>
<keyword evidence="5 8" id="KW-0998">Cell outer membrane</keyword>
<dbReference type="InterPro" id="IPR001638">
    <property type="entry name" value="Solute-binding_3/MltF_N"/>
</dbReference>